<dbReference type="RefSeq" id="WP_147882634.1">
    <property type="nucleotide sequence ID" value="NZ_VOUQ01000018.1"/>
</dbReference>
<dbReference type="SUPFAM" id="SSF49879">
    <property type="entry name" value="SMAD/FHA domain"/>
    <property type="match status" value="1"/>
</dbReference>
<dbReference type="Proteomes" id="UP000321126">
    <property type="component" value="Unassembled WGS sequence"/>
</dbReference>
<dbReference type="InterPro" id="IPR008984">
    <property type="entry name" value="SMAD_FHA_dom_sf"/>
</dbReference>
<feature type="domain" description="Type VI secretion system FHA" evidence="2">
    <location>
        <begin position="225"/>
        <end position="394"/>
    </location>
</feature>
<comment type="caution">
    <text evidence="3">The sequence shown here is derived from an EMBL/GenBank/DDBJ whole genome shotgun (WGS) entry which is preliminary data.</text>
</comment>
<dbReference type="EMBL" id="VOUQ01000018">
    <property type="protein sequence ID" value="TXE27328.1"/>
    <property type="molecule type" value="Genomic_DNA"/>
</dbReference>
<evidence type="ECO:0000313" key="3">
    <source>
        <dbReference type="EMBL" id="TXE27328.1"/>
    </source>
</evidence>
<dbReference type="NCBIfam" id="TIGR03354">
    <property type="entry name" value="VI_FHA"/>
    <property type="match status" value="1"/>
</dbReference>
<dbReference type="Gene3D" id="2.60.200.20">
    <property type="match status" value="1"/>
</dbReference>
<evidence type="ECO:0000313" key="4">
    <source>
        <dbReference type="Proteomes" id="UP000321126"/>
    </source>
</evidence>
<dbReference type="AlphaFoldDB" id="A0A5C7C1C2"/>
<reference evidence="3 4" key="1">
    <citation type="submission" date="2019-07" db="EMBL/GenBank/DDBJ databases">
        <title>Serratia strains were isolated from fresh produce.</title>
        <authorList>
            <person name="Cho G.-S."/>
            <person name="Stein M."/>
            <person name="Lee W."/>
            <person name="Suh S.H."/>
            <person name="Franz C.M.A.P."/>
        </authorList>
    </citation>
    <scope>NUCLEOTIDE SEQUENCE [LARGE SCALE GENOMIC DNA]</scope>
    <source>
        <strain evidence="3 4">S16</strain>
    </source>
</reference>
<name>A0A5C7C1C2_SERMA</name>
<accession>A0A5C7C1C2</accession>
<dbReference type="CDD" id="cd00060">
    <property type="entry name" value="FHA"/>
    <property type="match status" value="1"/>
</dbReference>
<organism evidence="3 4">
    <name type="scientific">Serratia marcescens</name>
    <dbReference type="NCBI Taxonomy" id="615"/>
    <lineage>
        <taxon>Bacteria</taxon>
        <taxon>Pseudomonadati</taxon>
        <taxon>Pseudomonadota</taxon>
        <taxon>Gammaproteobacteria</taxon>
        <taxon>Enterobacterales</taxon>
        <taxon>Yersiniaceae</taxon>
        <taxon>Serratia</taxon>
    </lineage>
</organism>
<dbReference type="Pfam" id="PF20232">
    <property type="entry name" value="T6SS_FHA_C"/>
    <property type="match status" value="1"/>
</dbReference>
<dbReference type="InterPro" id="IPR017735">
    <property type="entry name" value="T6SS_FHA"/>
</dbReference>
<feature type="region of interest" description="Disordered" evidence="1">
    <location>
        <begin position="139"/>
        <end position="162"/>
    </location>
</feature>
<evidence type="ECO:0000259" key="2">
    <source>
        <dbReference type="Pfam" id="PF20232"/>
    </source>
</evidence>
<sequence length="403" mass="43934">MNNSTQQLSLLVINSAQLEGDSQVQHHFGPEGGTLGASDQDNWQLRESIGSVLPGHARIDVIDGHFCLHDQSGQTFINGSGSPVGGDRHVRLSPGDELTVGPFQIRVSLGQRHHDPALDELMDNRPQRDMDTWLEDTQHDAGTTHTVTKAPRQDDPLGALQQDSHSVSSLVTGSMPQPAFSEQTGEFSGGKETVNQSFIELPGVGRTGLTHDESMVAALEIVMSGMGGNLAVTESSTAAEMLFDMGRTLRALVEGLLALQAEQGALADKLLRPIEDNPLRLGLDYHDTLSLLFAEGQSPVHLSAPAAVKELLSNIRLQHAASQKATSIALHSVLQAFSPEGLLTRFAHYRRGGQGESAGWEWEMYQHYFRELTSSRQQGFEKLFRQVYAQAYDRAVRDGLESL</sequence>
<evidence type="ECO:0000256" key="1">
    <source>
        <dbReference type="SAM" id="MobiDB-lite"/>
    </source>
</evidence>
<proteinExistence type="predicted"/>
<gene>
    <name evidence="3" type="primary">tagH</name>
    <name evidence="3" type="ORF">FOT62_22425</name>
</gene>
<protein>
    <submittedName>
        <fullName evidence="3">Type VI secretion system-associated FHA domain protein TagH</fullName>
    </submittedName>
</protein>
<dbReference type="InterPro" id="IPR046883">
    <property type="entry name" value="T6SS_FHA_C"/>
</dbReference>